<proteinExistence type="inferred from homology"/>
<dbReference type="SUPFAM" id="SSF102705">
    <property type="entry name" value="NIF3 (NGG1p interacting factor 3)-like"/>
    <property type="match status" value="1"/>
</dbReference>
<dbReference type="InterPro" id="IPR015867">
    <property type="entry name" value="N-reg_PII/ATP_PRibTrfase_C"/>
</dbReference>
<dbReference type="Gene3D" id="3.40.1390.30">
    <property type="entry name" value="NIF3 (NGG1p interacting factor 3)-like"/>
    <property type="match status" value="1"/>
</dbReference>
<dbReference type="PANTHER" id="PTHR13799:SF14">
    <property type="entry name" value="GTP CYCLOHYDROLASE 1 TYPE 2 HOMOLOG"/>
    <property type="match status" value="1"/>
</dbReference>
<evidence type="ECO:0000313" key="8">
    <source>
        <dbReference type="EMBL" id="RRQ04523.1"/>
    </source>
</evidence>
<keyword evidence="9" id="KW-1185">Reference proteome</keyword>
<evidence type="ECO:0000256" key="5">
    <source>
        <dbReference type="PIRNR" id="PIRNR037489"/>
    </source>
</evidence>
<dbReference type="Gene3D" id="3.30.70.120">
    <property type="match status" value="1"/>
</dbReference>
<feature type="binding site" evidence="6">
    <location>
        <position position="96"/>
    </location>
    <ligand>
        <name>a divalent metal cation</name>
        <dbReference type="ChEBI" id="CHEBI:60240"/>
        <label>1</label>
    </ligand>
</feature>
<evidence type="ECO:0000256" key="1">
    <source>
        <dbReference type="ARBA" id="ARBA00006964"/>
    </source>
</evidence>
<feature type="binding site" evidence="6">
    <location>
        <position position="134"/>
    </location>
    <ligand>
        <name>a divalent metal cation</name>
        <dbReference type="ChEBI" id="CHEBI:60240"/>
        <label>1</label>
    </ligand>
</feature>
<evidence type="ECO:0000313" key="9">
    <source>
        <dbReference type="Proteomes" id="UP000278422"/>
    </source>
</evidence>
<evidence type="ECO:0000256" key="4">
    <source>
        <dbReference type="ARBA" id="ARBA00022723"/>
    </source>
</evidence>
<evidence type="ECO:0000256" key="7">
    <source>
        <dbReference type="SAM" id="MobiDB-lite"/>
    </source>
</evidence>
<feature type="binding site" evidence="6">
    <location>
        <position position="378"/>
    </location>
    <ligand>
        <name>a divalent metal cation</name>
        <dbReference type="ChEBI" id="CHEBI:60240"/>
        <label>1</label>
    </ligand>
</feature>
<organism evidence="8 9">
    <name type="scientific">Corynebacterium bovis</name>
    <dbReference type="NCBI Taxonomy" id="36808"/>
    <lineage>
        <taxon>Bacteria</taxon>
        <taxon>Bacillati</taxon>
        <taxon>Actinomycetota</taxon>
        <taxon>Actinomycetes</taxon>
        <taxon>Mycobacteriales</taxon>
        <taxon>Corynebacteriaceae</taxon>
        <taxon>Corynebacterium</taxon>
    </lineage>
</organism>
<evidence type="ECO:0000256" key="3">
    <source>
        <dbReference type="ARBA" id="ARBA00022112"/>
    </source>
</evidence>
<dbReference type="FunFam" id="3.40.1390.30:FF:000001">
    <property type="entry name" value="GTP cyclohydrolase 1 type 2"/>
    <property type="match status" value="1"/>
</dbReference>
<gene>
    <name evidence="8" type="ORF">CXF42_04340</name>
</gene>
<name>A0A3R8PLI4_9CORY</name>
<feature type="binding site" evidence="6">
    <location>
        <position position="95"/>
    </location>
    <ligand>
        <name>a divalent metal cation</name>
        <dbReference type="ChEBI" id="CHEBI:60240"/>
        <label>1</label>
    </ligand>
</feature>
<dbReference type="EMBL" id="PQNQ01000008">
    <property type="protein sequence ID" value="RRQ04523.1"/>
    <property type="molecule type" value="Genomic_DNA"/>
</dbReference>
<keyword evidence="4 5" id="KW-0479">Metal-binding</keyword>
<comment type="similarity">
    <text evidence="1 5">Belongs to the GTP cyclohydrolase I type 2/NIF3 family.</text>
</comment>
<dbReference type="RefSeq" id="WP_125174982.1">
    <property type="nucleotide sequence ID" value="NZ_JBHYBM010000289.1"/>
</dbReference>
<dbReference type="PANTHER" id="PTHR13799">
    <property type="entry name" value="NGG1 INTERACTING FACTOR 3"/>
    <property type="match status" value="1"/>
</dbReference>
<dbReference type="AlphaFoldDB" id="A0A3R8PLI4"/>
<dbReference type="NCBIfam" id="TIGR00486">
    <property type="entry name" value="YbgI_SA1388"/>
    <property type="match status" value="1"/>
</dbReference>
<evidence type="ECO:0000256" key="6">
    <source>
        <dbReference type="PIRSR" id="PIRSR602678-1"/>
    </source>
</evidence>
<accession>A0A3R8PLI4</accession>
<dbReference type="PIRSF" id="PIRSF037489">
    <property type="entry name" value="UCP037489_NIF3_YqfO"/>
    <property type="match status" value="1"/>
</dbReference>
<dbReference type="InterPro" id="IPR002678">
    <property type="entry name" value="DUF34/NIF3"/>
</dbReference>
<feature type="binding site" evidence="6">
    <location>
        <position position="374"/>
    </location>
    <ligand>
        <name>a divalent metal cation</name>
        <dbReference type="ChEBI" id="CHEBI:60240"/>
        <label>1</label>
    </ligand>
</feature>
<dbReference type="Proteomes" id="UP000278422">
    <property type="component" value="Unassembled WGS sequence"/>
</dbReference>
<evidence type="ECO:0000256" key="2">
    <source>
        <dbReference type="ARBA" id="ARBA00011643"/>
    </source>
</evidence>
<reference evidence="8 9" key="1">
    <citation type="submission" date="2018-01" db="EMBL/GenBank/DDBJ databases">
        <title>Twenty Corynebacterium bovis Genomes.</title>
        <authorList>
            <person name="Gulvik C.A."/>
        </authorList>
    </citation>
    <scope>NUCLEOTIDE SEQUENCE [LARGE SCALE GENOMIC DNA]</scope>
    <source>
        <strain evidence="8 9">16-2004</strain>
    </source>
</reference>
<comment type="caution">
    <text evidence="8">The sequence shown here is derived from an EMBL/GenBank/DDBJ whole genome shotgun (WGS) entry which is preliminary data.</text>
</comment>
<feature type="region of interest" description="Disordered" evidence="7">
    <location>
        <begin position="1"/>
        <end position="30"/>
    </location>
</feature>
<dbReference type="GO" id="GO:0005737">
    <property type="term" value="C:cytoplasm"/>
    <property type="evidence" value="ECO:0007669"/>
    <property type="project" value="TreeGrafter"/>
</dbReference>
<sequence>MNSHSDGPASDHAPADAPADAPAQPAAGTPARTVADVVAALETAYPPQLAESWDAVGLVCGDPDAPVRSVVVALECTDEVAAAAVDAGADMIVVHHPLLLRGVTGVPADHPKGRIVHRLIRAGVALFAAHTNADSARPGVNDRLAEVLGVTPGDPLGPQDPALSGAPVLDRWGFTVPVDAAAAVKEAVFAAGAGAVGTYTECSFEVAGTGQFRPGEGSVPTLGSVGALEHVEELRVEFVAPRSRRRGILAALRAAHPYEEVAYDVVETVTVTPAGSRGHSTGIGRVGPLDTPMTLREFTRRVAERLPATVWGVRAAGDPERMIRTVAVASGAGDGFLATVRRMDVDCLVTSDLRHHPVDEHLRAGGCPVVDTSHWASEYPWCAQAADVVTAATGVPARVLDIRTDPWTVHAGGESGS</sequence>
<protein>
    <recommendedName>
        <fullName evidence="3 5">GTP cyclohydrolase 1 type 2 homolog</fullName>
    </recommendedName>
</protein>
<dbReference type="GO" id="GO:0046872">
    <property type="term" value="F:metal ion binding"/>
    <property type="evidence" value="ECO:0007669"/>
    <property type="project" value="UniProtKB-UniRule"/>
</dbReference>
<dbReference type="InterPro" id="IPR036069">
    <property type="entry name" value="DUF34/NIF3_sf"/>
</dbReference>
<comment type="subunit">
    <text evidence="2">Homohexamer.</text>
</comment>
<dbReference type="InterPro" id="IPR017221">
    <property type="entry name" value="DUF34/NIF3_bac"/>
</dbReference>
<feature type="compositionally biased region" description="Low complexity" evidence="7">
    <location>
        <begin position="8"/>
        <end position="30"/>
    </location>
</feature>
<dbReference type="Pfam" id="PF01784">
    <property type="entry name" value="DUF34_NIF3"/>
    <property type="match status" value="1"/>
</dbReference>